<dbReference type="GO" id="GO:0003924">
    <property type="term" value="F:GTPase activity"/>
    <property type="evidence" value="ECO:0007669"/>
    <property type="project" value="InterPro"/>
</dbReference>
<dbReference type="GO" id="GO:0007264">
    <property type="term" value="P:small GTPase-mediated signal transduction"/>
    <property type="evidence" value="ECO:0007669"/>
    <property type="project" value="InterPro"/>
</dbReference>
<dbReference type="Gene3D" id="3.40.50.300">
    <property type="entry name" value="P-loop containing nucleotide triphosphate hydrolases"/>
    <property type="match status" value="1"/>
</dbReference>
<dbReference type="InterPro" id="IPR001806">
    <property type="entry name" value="Small_GTPase"/>
</dbReference>
<reference evidence="4" key="1">
    <citation type="journal article" date="2023" name="Mol. Phylogenet. Evol.">
        <title>Genome-scale phylogeny and comparative genomics of the fungal order Sordariales.</title>
        <authorList>
            <person name="Hensen N."/>
            <person name="Bonometti L."/>
            <person name="Westerberg I."/>
            <person name="Brannstrom I.O."/>
            <person name="Guillou S."/>
            <person name="Cros-Aarteil S."/>
            <person name="Calhoun S."/>
            <person name="Haridas S."/>
            <person name="Kuo A."/>
            <person name="Mondo S."/>
            <person name="Pangilinan J."/>
            <person name="Riley R."/>
            <person name="LaButti K."/>
            <person name="Andreopoulos B."/>
            <person name="Lipzen A."/>
            <person name="Chen C."/>
            <person name="Yan M."/>
            <person name="Daum C."/>
            <person name="Ng V."/>
            <person name="Clum A."/>
            <person name="Steindorff A."/>
            <person name="Ohm R.A."/>
            <person name="Martin F."/>
            <person name="Silar P."/>
            <person name="Natvig D.O."/>
            <person name="Lalanne C."/>
            <person name="Gautier V."/>
            <person name="Ament-Velasquez S.L."/>
            <person name="Kruys A."/>
            <person name="Hutchinson M.I."/>
            <person name="Powell A.J."/>
            <person name="Barry K."/>
            <person name="Miller A.N."/>
            <person name="Grigoriev I.V."/>
            <person name="Debuchy R."/>
            <person name="Gladieux P."/>
            <person name="Hiltunen Thoren M."/>
            <person name="Johannesson H."/>
        </authorList>
    </citation>
    <scope>NUCLEOTIDE SEQUENCE</scope>
    <source>
        <strain evidence="4">CBS 359.72</strain>
    </source>
</reference>
<keyword evidence="5" id="KW-1185">Reference proteome</keyword>
<gene>
    <name evidence="4" type="ORF">C7999DRAFT_16443</name>
</gene>
<dbReference type="GO" id="GO:0005525">
    <property type="term" value="F:GTP binding"/>
    <property type="evidence" value="ECO:0007669"/>
    <property type="project" value="UniProtKB-KW"/>
</dbReference>
<comment type="caution">
    <text evidence="4">The sequence shown here is derived from an EMBL/GenBank/DDBJ whole genome shotgun (WGS) entry which is preliminary data.</text>
</comment>
<feature type="region of interest" description="Disordered" evidence="3">
    <location>
        <begin position="1"/>
        <end position="34"/>
    </location>
</feature>
<dbReference type="PANTHER" id="PTHR24072">
    <property type="entry name" value="RHO FAMILY GTPASE"/>
    <property type="match status" value="1"/>
</dbReference>
<dbReference type="InterPro" id="IPR003578">
    <property type="entry name" value="Small_GTPase_Rho"/>
</dbReference>
<feature type="region of interest" description="Disordered" evidence="3">
    <location>
        <begin position="153"/>
        <end position="178"/>
    </location>
</feature>
<name>A0AAN7CNB2_9PEZI</name>
<reference evidence="4" key="2">
    <citation type="submission" date="2023-05" db="EMBL/GenBank/DDBJ databases">
        <authorList>
            <consortium name="Lawrence Berkeley National Laboratory"/>
            <person name="Steindorff A."/>
            <person name="Hensen N."/>
            <person name="Bonometti L."/>
            <person name="Westerberg I."/>
            <person name="Brannstrom I.O."/>
            <person name="Guillou S."/>
            <person name="Cros-Aarteil S."/>
            <person name="Calhoun S."/>
            <person name="Haridas S."/>
            <person name="Kuo A."/>
            <person name="Mondo S."/>
            <person name="Pangilinan J."/>
            <person name="Riley R."/>
            <person name="Labutti K."/>
            <person name="Andreopoulos B."/>
            <person name="Lipzen A."/>
            <person name="Chen C."/>
            <person name="Yanf M."/>
            <person name="Daum C."/>
            <person name="Ng V."/>
            <person name="Clum A."/>
            <person name="Ohm R."/>
            <person name="Martin F."/>
            <person name="Silar P."/>
            <person name="Natvig D."/>
            <person name="Lalanne C."/>
            <person name="Gautier V."/>
            <person name="Ament-Velasquez S.L."/>
            <person name="Kruys A."/>
            <person name="Hutchinson M.I."/>
            <person name="Powell A.J."/>
            <person name="Barry K."/>
            <person name="Miller A.N."/>
            <person name="Grigoriev I.V."/>
            <person name="Debuchy R."/>
            <person name="Gladieux P."/>
            <person name="Thoren M.H."/>
            <person name="Johannesson H."/>
        </authorList>
    </citation>
    <scope>NUCLEOTIDE SEQUENCE</scope>
    <source>
        <strain evidence="4">CBS 359.72</strain>
    </source>
</reference>
<evidence type="ECO:0000256" key="1">
    <source>
        <dbReference type="ARBA" id="ARBA00022741"/>
    </source>
</evidence>
<feature type="compositionally biased region" description="Pro residues" evidence="3">
    <location>
        <begin position="1"/>
        <end position="11"/>
    </location>
</feature>
<evidence type="ECO:0000313" key="5">
    <source>
        <dbReference type="Proteomes" id="UP001303647"/>
    </source>
</evidence>
<dbReference type="SUPFAM" id="SSF52540">
    <property type="entry name" value="P-loop containing nucleoside triphosphate hydrolases"/>
    <property type="match status" value="1"/>
</dbReference>
<dbReference type="Pfam" id="PF00071">
    <property type="entry name" value="Ras"/>
    <property type="match status" value="1"/>
</dbReference>
<dbReference type="InterPro" id="IPR027417">
    <property type="entry name" value="P-loop_NTPase"/>
</dbReference>
<keyword evidence="4" id="KW-0378">Hydrolase</keyword>
<keyword evidence="2" id="KW-0342">GTP-binding</keyword>
<organism evidence="4 5">
    <name type="scientific">Corynascus novoguineensis</name>
    <dbReference type="NCBI Taxonomy" id="1126955"/>
    <lineage>
        <taxon>Eukaryota</taxon>
        <taxon>Fungi</taxon>
        <taxon>Dikarya</taxon>
        <taxon>Ascomycota</taxon>
        <taxon>Pezizomycotina</taxon>
        <taxon>Sordariomycetes</taxon>
        <taxon>Sordariomycetidae</taxon>
        <taxon>Sordariales</taxon>
        <taxon>Chaetomiaceae</taxon>
        <taxon>Corynascus</taxon>
    </lineage>
</organism>
<accession>A0AAN7CNB2</accession>
<sequence>MSPPTRTPVPLPIAKGRAQPGSPMHRPETPAAQKEVNPAFNTANKVGVEDASVEGYRAFKFTFESAVRPGLPAISVPNAGSIWGRTYVAGQGNLHFEASPRIDHWLGRFQTLSLARGQEGEEDDSKVPSAFQGDDIAGECTTRHMLESARAGDKRNVPLATDEDETPALDQPARKRTRVGDALQRTIPRLGSRRRIPISPFSFASQLSTSVPGLSSSLSVVVQQRQQEASMVGSQTVKVCLVGDIGAGKTALFNRLAGKPFVSTSTSLVPEFSYVRVRCYDWSIINVELWDFPGIVAGARPGPLLSTFFHAAIICFSLEKEDNLRNVVEVWKPKLNACLHDQHIFVLGLKRDLRAALPTLDLSFLRTPEPATAEMVRPVSPLVRVLWLYRLLYNRPFRRLSIHCEDAN</sequence>
<evidence type="ECO:0000256" key="3">
    <source>
        <dbReference type="SAM" id="MobiDB-lite"/>
    </source>
</evidence>
<proteinExistence type="predicted"/>
<keyword evidence="1" id="KW-0547">Nucleotide-binding</keyword>
<dbReference type="AlphaFoldDB" id="A0AAN7CNB2"/>
<protein>
    <submittedName>
        <fullName evidence="4">P-loop containing nucleoside triphosphate hydrolase protein</fullName>
    </submittedName>
</protein>
<evidence type="ECO:0000256" key="2">
    <source>
        <dbReference type="ARBA" id="ARBA00023134"/>
    </source>
</evidence>
<evidence type="ECO:0000313" key="4">
    <source>
        <dbReference type="EMBL" id="KAK4245308.1"/>
    </source>
</evidence>
<dbReference type="Proteomes" id="UP001303647">
    <property type="component" value="Unassembled WGS sequence"/>
</dbReference>
<dbReference type="EMBL" id="MU857704">
    <property type="protein sequence ID" value="KAK4245308.1"/>
    <property type="molecule type" value="Genomic_DNA"/>
</dbReference>